<dbReference type="Proteomes" id="UP001179858">
    <property type="component" value="Chromosome"/>
</dbReference>
<dbReference type="AlphaFoldDB" id="A0AAF0K3W2"/>
<dbReference type="EMBL" id="CP122959">
    <property type="protein sequence ID" value="WGI19022.1"/>
    <property type="molecule type" value="Genomic_DNA"/>
</dbReference>
<gene>
    <name evidence="1" type="ORF">QBD03_09800</name>
</gene>
<reference evidence="1" key="1">
    <citation type="submission" date="2023-04" db="EMBL/GenBank/DDBJ databases">
        <title>Novel strain of Lactilactobacillus sakei and use thereof.</title>
        <authorList>
            <person name="Kim S.Y."/>
        </authorList>
    </citation>
    <scope>NUCLEOTIDE SEQUENCE</scope>
    <source>
        <strain evidence="1">HUP1</strain>
    </source>
</reference>
<sequence>MIKPKKYLRLLEDRTKYEKVPQGTSITIHDYADAIYNKEEDRLYFLKLEHIKSIFKGIEELYRMATVTEVDHFLESDFIALVEGFTSDDVKTNNRKRIALLKDRYSQYTNVQKKELREYIQQYEGDLEITNDTFVIKNDSDLKKMLYGIDQRYYTTPIEGEKRLANSIIRI</sequence>
<proteinExistence type="predicted"/>
<organism evidence="1 2">
    <name type="scientific">Latilactobacillus sakei</name>
    <name type="common">Lactobacillus sakei</name>
    <dbReference type="NCBI Taxonomy" id="1599"/>
    <lineage>
        <taxon>Bacteria</taxon>
        <taxon>Bacillati</taxon>
        <taxon>Bacillota</taxon>
        <taxon>Bacilli</taxon>
        <taxon>Lactobacillales</taxon>
        <taxon>Lactobacillaceae</taxon>
        <taxon>Latilactobacillus</taxon>
    </lineage>
</organism>
<name>A0AAF0K3W2_LATSK</name>
<evidence type="ECO:0000313" key="2">
    <source>
        <dbReference type="Proteomes" id="UP001179858"/>
    </source>
</evidence>
<protein>
    <submittedName>
        <fullName evidence="1">Uncharacterized protein</fullName>
    </submittedName>
</protein>
<accession>A0AAF0K3W2</accession>
<evidence type="ECO:0000313" key="1">
    <source>
        <dbReference type="EMBL" id="WGI19022.1"/>
    </source>
</evidence>